<gene>
    <name evidence="1" type="ORF">LX32DRAFT_696448</name>
</gene>
<proteinExistence type="predicted"/>
<protein>
    <submittedName>
        <fullName evidence="1">Uncharacterized protein</fullName>
    </submittedName>
</protein>
<evidence type="ECO:0000313" key="2">
    <source>
        <dbReference type="Proteomes" id="UP001232148"/>
    </source>
</evidence>
<keyword evidence="2" id="KW-1185">Reference proteome</keyword>
<name>A0AAD9LWW9_9PEZI</name>
<dbReference type="Proteomes" id="UP001232148">
    <property type="component" value="Unassembled WGS sequence"/>
</dbReference>
<reference evidence="1" key="1">
    <citation type="submission" date="2021-06" db="EMBL/GenBank/DDBJ databases">
        <title>Comparative genomics, transcriptomics and evolutionary studies reveal genomic signatures of adaptation to plant cell wall in hemibiotrophic fungi.</title>
        <authorList>
            <consortium name="DOE Joint Genome Institute"/>
            <person name="Baroncelli R."/>
            <person name="Diaz J.F."/>
            <person name="Benocci T."/>
            <person name="Peng M."/>
            <person name="Battaglia E."/>
            <person name="Haridas S."/>
            <person name="Andreopoulos W."/>
            <person name="Labutti K."/>
            <person name="Pangilinan J."/>
            <person name="Floch G.L."/>
            <person name="Makela M.R."/>
            <person name="Henrissat B."/>
            <person name="Grigoriev I.V."/>
            <person name="Crouch J.A."/>
            <person name="De Vries R.P."/>
            <person name="Sukno S.A."/>
            <person name="Thon M.R."/>
        </authorList>
    </citation>
    <scope>NUCLEOTIDE SEQUENCE</scope>
    <source>
        <strain evidence="1">MAFF235873</strain>
    </source>
</reference>
<dbReference type="EMBL" id="MU842939">
    <property type="protein sequence ID" value="KAK2025346.1"/>
    <property type="molecule type" value="Genomic_DNA"/>
</dbReference>
<sequence>MSMDDVLVLNQAIIETCTNLYAKGSYCVQPVRDFNIYSGKPGRITFAIVFVL</sequence>
<dbReference type="AlphaFoldDB" id="A0AAD9LWW9"/>
<accession>A0AAD9LWW9</accession>
<comment type="caution">
    <text evidence="1">The sequence shown here is derived from an EMBL/GenBank/DDBJ whole genome shotgun (WGS) entry which is preliminary data.</text>
</comment>
<evidence type="ECO:0000313" key="1">
    <source>
        <dbReference type="EMBL" id="KAK2025346.1"/>
    </source>
</evidence>
<organism evidence="1 2">
    <name type="scientific">Colletotrichum zoysiae</name>
    <dbReference type="NCBI Taxonomy" id="1216348"/>
    <lineage>
        <taxon>Eukaryota</taxon>
        <taxon>Fungi</taxon>
        <taxon>Dikarya</taxon>
        <taxon>Ascomycota</taxon>
        <taxon>Pezizomycotina</taxon>
        <taxon>Sordariomycetes</taxon>
        <taxon>Hypocreomycetidae</taxon>
        <taxon>Glomerellales</taxon>
        <taxon>Glomerellaceae</taxon>
        <taxon>Colletotrichum</taxon>
        <taxon>Colletotrichum graminicola species complex</taxon>
    </lineage>
</organism>